<dbReference type="GO" id="GO:0005737">
    <property type="term" value="C:cytoplasm"/>
    <property type="evidence" value="ECO:0007669"/>
    <property type="project" value="TreeGrafter"/>
</dbReference>
<dbReference type="EMBL" id="CABWMV010000028">
    <property type="protein sequence ID" value="VXD07792.1"/>
    <property type="molecule type" value="Genomic_DNA"/>
</dbReference>
<dbReference type="PANTHER" id="PTHR16320:SF1">
    <property type="entry name" value="SPHINGOMYELINASE DDB_G0288017"/>
    <property type="match status" value="1"/>
</dbReference>
<dbReference type="Proteomes" id="UP000432350">
    <property type="component" value="Unassembled WGS sequence"/>
</dbReference>
<feature type="domain" description="Endonuclease/exonuclease/phosphatase" evidence="1">
    <location>
        <begin position="82"/>
        <end position="247"/>
    </location>
</feature>
<proteinExistence type="predicted"/>
<dbReference type="PANTHER" id="PTHR16320">
    <property type="entry name" value="SPHINGOMYELINASE FAMILY MEMBER"/>
    <property type="match status" value="1"/>
</dbReference>
<evidence type="ECO:0000259" key="1">
    <source>
        <dbReference type="Pfam" id="PF03372"/>
    </source>
</evidence>
<dbReference type="AlphaFoldDB" id="A0A654DQQ8"/>
<evidence type="ECO:0000313" key="2">
    <source>
        <dbReference type="EMBL" id="VXD07792.1"/>
    </source>
</evidence>
<organism evidence="2 3">
    <name type="scientific">Sphingobacterium multivorum</name>
    <dbReference type="NCBI Taxonomy" id="28454"/>
    <lineage>
        <taxon>Bacteria</taxon>
        <taxon>Pseudomonadati</taxon>
        <taxon>Bacteroidota</taxon>
        <taxon>Sphingobacteriia</taxon>
        <taxon>Sphingobacteriales</taxon>
        <taxon>Sphingobacteriaceae</taxon>
        <taxon>Sphingobacterium</taxon>
    </lineage>
</organism>
<sequence length="347" mass="39312">MIIELMLVEYLWSEQNIQSMLLDLLFEKKIRPKGFRKIVILFICASAGVMLGFKLKPKQQPKFSNSVYAAMPEATYGKLNLLTYNIAGLPELISSAVTERSSSITSIGNRINAFDIVNVQEDFNYNKFLYSENKHSYRTANMGGVPFGDGLSTLSKYPIVEFERISWTDCNGADCLTPKGFSYARIQLAKAVFIDVYNVHATAQDDQNATIARQKNINQLKAYIKKYSAGRPLLIMGDFNAHYAYELDNIGSFQKDLGLVDAWVSLRNKGDIPAHQANFEAKTALELTEDCEGIDKIYYRNDHHLLFEAKNYQVQKKLFQNEKGQDLSDHCAVSLQLGWRIVKPSVQ</sequence>
<dbReference type="RefSeq" id="WP_115045734.1">
    <property type="nucleotide sequence ID" value="NZ_CP068086.1"/>
</dbReference>
<evidence type="ECO:0000313" key="3">
    <source>
        <dbReference type="Proteomes" id="UP000432350"/>
    </source>
</evidence>
<protein>
    <recommendedName>
        <fullName evidence="1">Endonuclease/exonuclease/phosphatase domain-containing protein</fullName>
    </recommendedName>
</protein>
<dbReference type="GO" id="GO:0004767">
    <property type="term" value="F:sphingomyelin phosphodiesterase activity"/>
    <property type="evidence" value="ECO:0007669"/>
    <property type="project" value="InterPro"/>
</dbReference>
<dbReference type="InterPro" id="IPR036691">
    <property type="entry name" value="Endo/exonu/phosph_ase_sf"/>
</dbReference>
<gene>
    <name evidence="2" type="ORF">SPHINGO8BC_90109</name>
</gene>
<accession>A0A654DQQ8</accession>
<dbReference type="Pfam" id="PF03372">
    <property type="entry name" value="Exo_endo_phos"/>
    <property type="match status" value="1"/>
</dbReference>
<reference evidence="2 3" key="1">
    <citation type="submission" date="2019-10" db="EMBL/GenBank/DDBJ databases">
        <authorList>
            <person name="Karimi E."/>
        </authorList>
    </citation>
    <scope>NUCLEOTIDE SEQUENCE [LARGE SCALE GENOMIC DNA]</scope>
    <source>
        <strain evidence="2">Sphingobacterium sp. 8BC</strain>
    </source>
</reference>
<dbReference type="Gene3D" id="3.60.10.10">
    <property type="entry name" value="Endonuclease/exonuclease/phosphatase"/>
    <property type="match status" value="1"/>
</dbReference>
<dbReference type="InterPro" id="IPR005135">
    <property type="entry name" value="Endo/exonuclease/phosphatase"/>
</dbReference>
<dbReference type="InterPro" id="IPR038772">
    <property type="entry name" value="Sph/SMPD2-like"/>
</dbReference>
<name>A0A654DQQ8_SPHMU</name>
<dbReference type="SUPFAM" id="SSF56219">
    <property type="entry name" value="DNase I-like"/>
    <property type="match status" value="1"/>
</dbReference>